<organism evidence="2 3">
    <name type="scientific">Erythroxylum novogranatense</name>
    <dbReference type="NCBI Taxonomy" id="1862640"/>
    <lineage>
        <taxon>Eukaryota</taxon>
        <taxon>Viridiplantae</taxon>
        <taxon>Streptophyta</taxon>
        <taxon>Embryophyta</taxon>
        <taxon>Tracheophyta</taxon>
        <taxon>Spermatophyta</taxon>
        <taxon>Magnoliopsida</taxon>
        <taxon>eudicotyledons</taxon>
        <taxon>Gunneridae</taxon>
        <taxon>Pentapetalae</taxon>
        <taxon>rosids</taxon>
        <taxon>fabids</taxon>
        <taxon>Malpighiales</taxon>
        <taxon>Erythroxylaceae</taxon>
        <taxon>Erythroxylum</taxon>
    </lineage>
</organism>
<name>A0AAV8U0E1_9ROSI</name>
<keyword evidence="1" id="KW-0812">Transmembrane</keyword>
<evidence type="ECO:0000313" key="2">
    <source>
        <dbReference type="EMBL" id="KAJ8772648.1"/>
    </source>
</evidence>
<comment type="caution">
    <text evidence="2">The sequence shown here is derived from an EMBL/GenBank/DDBJ whole genome shotgun (WGS) entry which is preliminary data.</text>
</comment>
<dbReference type="EMBL" id="JAIWQS010000002">
    <property type="protein sequence ID" value="KAJ8772648.1"/>
    <property type="molecule type" value="Genomic_DNA"/>
</dbReference>
<evidence type="ECO:0008006" key="4">
    <source>
        <dbReference type="Google" id="ProtNLM"/>
    </source>
</evidence>
<keyword evidence="1" id="KW-1133">Transmembrane helix</keyword>
<accession>A0AAV8U0E1</accession>
<dbReference type="AlphaFoldDB" id="A0AAV8U0E1"/>
<feature type="transmembrane region" description="Helical" evidence="1">
    <location>
        <begin position="28"/>
        <end position="46"/>
    </location>
</feature>
<evidence type="ECO:0000256" key="1">
    <source>
        <dbReference type="SAM" id="Phobius"/>
    </source>
</evidence>
<gene>
    <name evidence="2" type="ORF">K2173_027825</name>
</gene>
<keyword evidence="1" id="KW-0472">Membrane</keyword>
<dbReference type="PANTHER" id="PTHR33640:SF34">
    <property type="entry name" value="PROTEIN, PUTATIVE-RELATED"/>
    <property type="match status" value="1"/>
</dbReference>
<protein>
    <recommendedName>
        <fullName evidence="4">DUF4408 domain-containing protein</fullName>
    </recommendedName>
</protein>
<dbReference type="PANTHER" id="PTHR33640">
    <property type="entry name" value="TRANSMEMBRANE PROTEIN"/>
    <property type="match status" value="1"/>
</dbReference>
<proteinExistence type="predicted"/>
<dbReference type="Proteomes" id="UP001159364">
    <property type="component" value="Linkage Group LG02"/>
</dbReference>
<feature type="transmembrane region" description="Helical" evidence="1">
    <location>
        <begin position="52"/>
        <end position="78"/>
    </location>
</feature>
<sequence length="255" mass="29225">MASFEFDKVKAEKADALRRYKIKRSFTLCLRVTGALVFLSWSFMSIPDILGFAYSCVPLLRAEFCVFVLVNVIVLLVYRSSINGGHDDGFQPDLYDQYLSCSRSSSSSSSSSFYLLLDGTQPAALKLQVKRTVRSKSVDYAPLAKNMTRELSVRNTKPLPEKEAKQFSRTRSELSVSTEKRIRQRKLRPSETENERHLVVDEDYREARKSMEEMNSEEFRQTIESFIAKKKKILMDENHALMSEATGEHKVIAHV</sequence>
<keyword evidence="3" id="KW-1185">Reference proteome</keyword>
<evidence type="ECO:0000313" key="3">
    <source>
        <dbReference type="Proteomes" id="UP001159364"/>
    </source>
</evidence>
<reference evidence="2 3" key="1">
    <citation type="submission" date="2021-09" db="EMBL/GenBank/DDBJ databases">
        <title>Genomic insights and catalytic innovation underlie evolution of tropane alkaloids biosynthesis.</title>
        <authorList>
            <person name="Wang Y.-J."/>
            <person name="Tian T."/>
            <person name="Huang J.-P."/>
            <person name="Huang S.-X."/>
        </authorList>
    </citation>
    <scope>NUCLEOTIDE SEQUENCE [LARGE SCALE GENOMIC DNA]</scope>
    <source>
        <strain evidence="2">KIB-2018</strain>
        <tissue evidence="2">Leaf</tissue>
    </source>
</reference>